<feature type="domain" description="LYR motif-containing protein Cup1-like N-terminal" evidence="2">
    <location>
        <begin position="95"/>
        <end position="177"/>
    </location>
</feature>
<dbReference type="CDD" id="cd20273">
    <property type="entry name" value="Complex1_LYR_unchar"/>
    <property type="match status" value="1"/>
</dbReference>
<dbReference type="Pfam" id="PF20263">
    <property type="entry name" value="LYRM2-like"/>
    <property type="match status" value="1"/>
</dbReference>
<proteinExistence type="predicted"/>
<dbReference type="InParanoid" id="A0A4S2MN64"/>
<feature type="region of interest" description="Disordered" evidence="1">
    <location>
        <begin position="380"/>
        <end position="490"/>
    </location>
</feature>
<dbReference type="EMBL" id="ML220140">
    <property type="protein sequence ID" value="TGZ78522.1"/>
    <property type="molecule type" value="Genomic_DNA"/>
</dbReference>
<evidence type="ECO:0000256" key="1">
    <source>
        <dbReference type="SAM" id="MobiDB-lite"/>
    </source>
</evidence>
<dbReference type="OrthoDB" id="5521299at2759"/>
<dbReference type="Proteomes" id="UP000298138">
    <property type="component" value="Unassembled WGS sequence"/>
</dbReference>
<feature type="compositionally biased region" description="Basic and acidic residues" evidence="1">
    <location>
        <begin position="380"/>
        <end position="391"/>
    </location>
</feature>
<keyword evidence="4" id="KW-1185">Reference proteome</keyword>
<name>A0A4S2MN64_9PEZI</name>
<reference evidence="3 4" key="1">
    <citation type="submission" date="2019-04" db="EMBL/GenBank/DDBJ databases">
        <title>Comparative genomics and transcriptomics to analyze fruiting body development in filamentous ascomycetes.</title>
        <authorList>
            <consortium name="DOE Joint Genome Institute"/>
            <person name="Lutkenhaus R."/>
            <person name="Traeger S."/>
            <person name="Breuer J."/>
            <person name="Kuo A."/>
            <person name="Lipzen A."/>
            <person name="Pangilinan J."/>
            <person name="Dilworth D."/>
            <person name="Sandor L."/>
            <person name="Poggeler S."/>
            <person name="Barry K."/>
            <person name="Grigoriev I.V."/>
            <person name="Nowrousian M."/>
        </authorList>
    </citation>
    <scope>NUCLEOTIDE SEQUENCE [LARGE SCALE GENOMIC DNA]</scope>
    <source>
        <strain evidence="3 4">CBS 389.68</strain>
    </source>
</reference>
<dbReference type="AlphaFoldDB" id="A0A4S2MN64"/>
<evidence type="ECO:0000259" key="2">
    <source>
        <dbReference type="Pfam" id="PF20263"/>
    </source>
</evidence>
<accession>A0A4S2MN64</accession>
<feature type="compositionally biased region" description="Low complexity" evidence="1">
    <location>
        <begin position="434"/>
        <end position="447"/>
    </location>
</feature>
<feature type="region of interest" description="Disordered" evidence="1">
    <location>
        <begin position="62"/>
        <end position="92"/>
    </location>
</feature>
<sequence>MMNNVVKEQLYFYPRAEGCFRILGSMLRIPSMYNSSGSFRQDHAHAQSMAQIFRDALSPSMQLDVSSPVHPPSQPSLSSPAAPGAMPPPEKPRHLYRHILRQTQILHDDIARGHIARIVRARFETRTTGSYQLRQRVKRGRNFLSTLERANAGVYKPLEKILKLGYGRLGPRWHELMKPVLAHPPTKKPEPLVPDNRRTIPPVMTEPLAMLLKWSGVGRLQPKIPETNIWLQGFSKVREANIRWKHHTHIVSQAKPPIPEEEYQRLEGYATGTMTPDPPRRGAEMVLKMRRKCIEIVNRRAVRPLALEEDDGLGNAKEELTRPVIRERPRDMTSRSWKRHWKALLEEIPVLVYDENRKKWVTQKSDVSKMPAIPVSKEEVEGYEHMEDPREKNRKKVQQKEVRMTRLLAEEESFDERNRDTTPLPTSSRPENDAAQSSPQSTATSAPVTSLLNALAALDPASNPSKNIPSLSYLTPKEPEKAPVTDHFKM</sequence>
<feature type="compositionally biased region" description="Polar residues" evidence="1">
    <location>
        <begin position="462"/>
        <end position="473"/>
    </location>
</feature>
<organism evidence="3 4">
    <name type="scientific">Ascodesmis nigricans</name>
    <dbReference type="NCBI Taxonomy" id="341454"/>
    <lineage>
        <taxon>Eukaryota</taxon>
        <taxon>Fungi</taxon>
        <taxon>Dikarya</taxon>
        <taxon>Ascomycota</taxon>
        <taxon>Pezizomycotina</taxon>
        <taxon>Pezizomycetes</taxon>
        <taxon>Pezizales</taxon>
        <taxon>Ascodesmidaceae</taxon>
        <taxon>Ascodesmis</taxon>
    </lineage>
</organism>
<feature type="compositionally biased region" description="Basic and acidic residues" evidence="1">
    <location>
        <begin position="477"/>
        <end position="490"/>
    </location>
</feature>
<evidence type="ECO:0000313" key="3">
    <source>
        <dbReference type="EMBL" id="TGZ78522.1"/>
    </source>
</evidence>
<dbReference type="InterPro" id="IPR046896">
    <property type="entry name" value="Cup1-like_N"/>
</dbReference>
<feature type="compositionally biased region" description="Low complexity" evidence="1">
    <location>
        <begin position="75"/>
        <end position="84"/>
    </location>
</feature>
<evidence type="ECO:0000313" key="4">
    <source>
        <dbReference type="Proteomes" id="UP000298138"/>
    </source>
</evidence>
<protein>
    <recommendedName>
        <fullName evidence="2">LYR motif-containing protein Cup1-like N-terminal domain-containing protein</fullName>
    </recommendedName>
</protein>
<gene>
    <name evidence="3" type="ORF">EX30DRAFT_134722</name>
</gene>